<dbReference type="SUPFAM" id="SSF89009">
    <property type="entry name" value="GAT-like domain"/>
    <property type="match status" value="1"/>
</dbReference>
<dbReference type="PANTHER" id="PTHR47789:SF1">
    <property type="entry name" value="LAS SEVENTEEN-BINDING PROTEIN 5"/>
    <property type="match status" value="1"/>
</dbReference>
<feature type="compositionally biased region" description="Basic and acidic residues" evidence="1">
    <location>
        <begin position="336"/>
        <end position="346"/>
    </location>
</feature>
<dbReference type="Gene3D" id="1.20.58.160">
    <property type="match status" value="1"/>
</dbReference>
<dbReference type="GO" id="GO:0051666">
    <property type="term" value="P:actin cortical patch localization"/>
    <property type="evidence" value="ECO:0007669"/>
    <property type="project" value="TreeGrafter"/>
</dbReference>
<reference evidence="3 4" key="1">
    <citation type="journal article" date="2017" name="Mol. Ecol.">
        <title>Comparative and population genomic landscape of Phellinus noxius: A hypervariable fungus causing root rot in trees.</title>
        <authorList>
            <person name="Chung C.L."/>
            <person name="Lee T.J."/>
            <person name="Akiba M."/>
            <person name="Lee H.H."/>
            <person name="Kuo T.H."/>
            <person name="Liu D."/>
            <person name="Ke H.M."/>
            <person name="Yokoi T."/>
            <person name="Roa M.B."/>
            <person name="Lu M.J."/>
            <person name="Chang Y.Y."/>
            <person name="Ann P.J."/>
            <person name="Tsai J.N."/>
            <person name="Chen C.Y."/>
            <person name="Tzean S.S."/>
            <person name="Ota Y."/>
            <person name="Hattori T."/>
            <person name="Sahashi N."/>
            <person name="Liou R.F."/>
            <person name="Kikuchi T."/>
            <person name="Tsai I.J."/>
        </authorList>
    </citation>
    <scope>NUCLEOTIDE SEQUENCE [LARGE SCALE GENOMIC DNA]</scope>
    <source>
        <strain evidence="3 4">FFPRI411160</strain>
    </source>
</reference>
<dbReference type="GO" id="GO:0035091">
    <property type="term" value="F:phosphatidylinositol binding"/>
    <property type="evidence" value="ECO:0007669"/>
    <property type="project" value="InterPro"/>
</dbReference>
<protein>
    <recommendedName>
        <fullName evidence="2">VHS domain-containing protein</fullName>
    </recommendedName>
</protein>
<feature type="compositionally biased region" description="Polar residues" evidence="1">
    <location>
        <begin position="476"/>
        <end position="491"/>
    </location>
</feature>
<comment type="caution">
    <text evidence="3">The sequence shown here is derived from an EMBL/GenBank/DDBJ whole genome shotgun (WGS) entry which is preliminary data.</text>
</comment>
<dbReference type="InParanoid" id="A0A286USC4"/>
<evidence type="ECO:0000313" key="4">
    <source>
        <dbReference type="Proteomes" id="UP000217199"/>
    </source>
</evidence>
<dbReference type="GO" id="GO:0007034">
    <property type="term" value="P:vacuolar transport"/>
    <property type="evidence" value="ECO:0007669"/>
    <property type="project" value="UniProtKB-ARBA"/>
</dbReference>
<dbReference type="InterPro" id="IPR008942">
    <property type="entry name" value="ENTH_VHS"/>
</dbReference>
<name>A0A286USC4_9AGAM</name>
<evidence type="ECO:0000256" key="1">
    <source>
        <dbReference type="SAM" id="MobiDB-lite"/>
    </source>
</evidence>
<dbReference type="OrthoDB" id="10264585at2759"/>
<evidence type="ECO:0000259" key="2">
    <source>
        <dbReference type="PROSITE" id="PS50179"/>
    </source>
</evidence>
<accession>A0A286USC4</accession>
<dbReference type="InterPro" id="IPR038425">
    <property type="entry name" value="GAT_sf"/>
</dbReference>
<dbReference type="GO" id="GO:0030479">
    <property type="term" value="C:actin cortical patch"/>
    <property type="evidence" value="ECO:0007669"/>
    <property type="project" value="TreeGrafter"/>
</dbReference>
<evidence type="ECO:0000313" key="3">
    <source>
        <dbReference type="EMBL" id="PAV22500.1"/>
    </source>
</evidence>
<dbReference type="PANTHER" id="PTHR47789">
    <property type="entry name" value="LAS SEVENTEEN-BINDING PROTEIN 5"/>
    <property type="match status" value="1"/>
</dbReference>
<dbReference type="PROSITE" id="PS50179">
    <property type="entry name" value="VHS"/>
    <property type="match status" value="1"/>
</dbReference>
<feature type="region of interest" description="Disordered" evidence="1">
    <location>
        <begin position="153"/>
        <end position="217"/>
    </location>
</feature>
<dbReference type="InterPro" id="IPR045007">
    <property type="entry name" value="LSB5"/>
</dbReference>
<feature type="region of interest" description="Disordered" evidence="1">
    <location>
        <begin position="331"/>
        <end position="491"/>
    </location>
</feature>
<dbReference type="CDD" id="cd16980">
    <property type="entry name" value="VHS_Lsb5"/>
    <property type="match status" value="1"/>
</dbReference>
<organism evidence="3 4">
    <name type="scientific">Pyrrhoderma noxium</name>
    <dbReference type="NCBI Taxonomy" id="2282107"/>
    <lineage>
        <taxon>Eukaryota</taxon>
        <taxon>Fungi</taxon>
        <taxon>Dikarya</taxon>
        <taxon>Basidiomycota</taxon>
        <taxon>Agaricomycotina</taxon>
        <taxon>Agaricomycetes</taxon>
        <taxon>Hymenochaetales</taxon>
        <taxon>Hymenochaetaceae</taxon>
        <taxon>Pyrrhoderma</taxon>
    </lineage>
</organism>
<dbReference type="InterPro" id="IPR044103">
    <property type="entry name" value="GAT_LSB5"/>
</dbReference>
<dbReference type="GO" id="GO:0043130">
    <property type="term" value="F:ubiquitin binding"/>
    <property type="evidence" value="ECO:0007669"/>
    <property type="project" value="InterPro"/>
</dbReference>
<dbReference type="Gene3D" id="1.25.40.90">
    <property type="match status" value="1"/>
</dbReference>
<proteinExistence type="predicted"/>
<dbReference type="GO" id="GO:0006897">
    <property type="term" value="P:endocytosis"/>
    <property type="evidence" value="ECO:0007669"/>
    <property type="project" value="InterPro"/>
</dbReference>
<dbReference type="STRING" id="2282107.A0A286USC4"/>
<dbReference type="AlphaFoldDB" id="A0A286USC4"/>
<feature type="compositionally biased region" description="Basic and acidic residues" evidence="1">
    <location>
        <begin position="168"/>
        <end position="203"/>
    </location>
</feature>
<dbReference type="Pfam" id="PF00790">
    <property type="entry name" value="VHS"/>
    <property type="match status" value="1"/>
</dbReference>
<dbReference type="GO" id="GO:0007015">
    <property type="term" value="P:actin filament organization"/>
    <property type="evidence" value="ECO:0007669"/>
    <property type="project" value="InterPro"/>
</dbReference>
<feature type="domain" description="VHS" evidence="2">
    <location>
        <begin position="30"/>
        <end position="151"/>
    </location>
</feature>
<dbReference type="EMBL" id="NBII01000002">
    <property type="protein sequence ID" value="PAV22500.1"/>
    <property type="molecule type" value="Genomic_DNA"/>
</dbReference>
<dbReference type="SUPFAM" id="SSF48464">
    <property type="entry name" value="ENTH/VHS domain"/>
    <property type="match status" value="1"/>
</dbReference>
<feature type="compositionally biased region" description="Polar residues" evidence="1">
    <location>
        <begin position="423"/>
        <end position="440"/>
    </location>
</feature>
<gene>
    <name evidence="3" type="ORF">PNOK_0245700</name>
</gene>
<dbReference type="CDD" id="cd14232">
    <property type="entry name" value="GAT_LSB5"/>
    <property type="match status" value="1"/>
</dbReference>
<dbReference type="SMART" id="SM00288">
    <property type="entry name" value="VHS"/>
    <property type="match status" value="1"/>
</dbReference>
<dbReference type="InterPro" id="IPR002014">
    <property type="entry name" value="VHS_dom"/>
</dbReference>
<dbReference type="FunCoup" id="A0A286USC4">
    <property type="interactions" value="16"/>
</dbReference>
<sequence>MSTISFTKQALSVLGREKPHSSITDLIEILTSPSYEDEAFDGIPELVESINLQPTGPAEASRAIRKKLKHGDSRRQYRALVLLKATVENGGHKYQTTFADEQLIDAIKHLVTDPTTDPKVKRKLISVLGAWHQQFQGDPKMASVSNLYKSVPHAVTGKGPQLTGGETEYEKRRREEREAKEEAKRKAKQAKEDKRKKEEEARLRQARKNRPPFNFEKEKPQILQTIAEASQAANNLVNALTLVNPEHELVQDNVKVKECLETAKTIRKRIVRYIQLVENEELIGTLLETNERIIASLQMYDKLIIPDKTDADIAEAQQHLATVKLTSNNTGEIDQLQERQRAAVERHRSRSTQESPPNSAGLHPDLQELSFGDIGSPQRYLPPPIRPDTRGSDEDNNEIYNERRGSLSDFSDYESSDEESHARQSSSRPTSYSGASSSRQRPYAADSLDDLNSNAGTRQKLIDQEDPFADPFADQQEVSATGTTQKQRVGW</sequence>
<dbReference type="Proteomes" id="UP000217199">
    <property type="component" value="Unassembled WGS sequence"/>
</dbReference>
<keyword evidence="4" id="KW-1185">Reference proteome</keyword>